<dbReference type="Pfam" id="PF03703">
    <property type="entry name" value="bPH_2"/>
    <property type="match status" value="1"/>
</dbReference>
<comment type="caution">
    <text evidence="3">The sequence shown here is derived from an EMBL/GenBank/DDBJ whole genome shotgun (WGS) entry which is preliminary data.</text>
</comment>
<proteinExistence type="predicted"/>
<reference evidence="3 4" key="1">
    <citation type="submission" date="2018-10" db="EMBL/GenBank/DDBJ databases">
        <title>Kocuria sp. M5W7-7, whole genome shotgun sequence.</title>
        <authorList>
            <person name="Tuo L."/>
        </authorList>
    </citation>
    <scope>NUCLEOTIDE SEQUENCE [LARGE SCALE GENOMIC DNA]</scope>
    <source>
        <strain evidence="3 4">M5W7-7</strain>
    </source>
</reference>
<keyword evidence="4" id="KW-1185">Reference proteome</keyword>
<gene>
    <name evidence="3" type="ORF">EDL96_07265</name>
</gene>
<evidence type="ECO:0000313" key="3">
    <source>
        <dbReference type="EMBL" id="ROZ63328.1"/>
    </source>
</evidence>
<dbReference type="EMBL" id="RKMF01000007">
    <property type="protein sequence ID" value="ROZ63328.1"/>
    <property type="molecule type" value="Genomic_DNA"/>
</dbReference>
<keyword evidence="1" id="KW-0472">Membrane</keyword>
<name>A0A3N4A450_9MICC</name>
<evidence type="ECO:0000313" key="4">
    <source>
        <dbReference type="Proteomes" id="UP000270616"/>
    </source>
</evidence>
<protein>
    <submittedName>
        <fullName evidence="3">PH domain-containing protein</fullName>
    </submittedName>
</protein>
<accession>A0A3N4A450</accession>
<dbReference type="RefSeq" id="WP_123825127.1">
    <property type="nucleotide sequence ID" value="NZ_RKMF01000007.1"/>
</dbReference>
<keyword evidence="1" id="KW-0812">Transmembrane</keyword>
<organism evidence="3 4">
    <name type="scientific">Kocuria soli</name>
    <dbReference type="NCBI Taxonomy" id="2485125"/>
    <lineage>
        <taxon>Bacteria</taxon>
        <taxon>Bacillati</taxon>
        <taxon>Actinomycetota</taxon>
        <taxon>Actinomycetes</taxon>
        <taxon>Micrococcales</taxon>
        <taxon>Micrococcaceae</taxon>
        <taxon>Kocuria</taxon>
    </lineage>
</organism>
<feature type="transmembrane region" description="Helical" evidence="1">
    <location>
        <begin position="61"/>
        <end position="80"/>
    </location>
</feature>
<feature type="domain" description="YdbS-like PH" evidence="2">
    <location>
        <begin position="86"/>
        <end position="157"/>
    </location>
</feature>
<dbReference type="AlphaFoldDB" id="A0A3N4A450"/>
<dbReference type="OrthoDB" id="4878612at2"/>
<evidence type="ECO:0000259" key="2">
    <source>
        <dbReference type="Pfam" id="PF03703"/>
    </source>
</evidence>
<feature type="transmembrane region" description="Helical" evidence="1">
    <location>
        <begin position="24"/>
        <end position="41"/>
    </location>
</feature>
<dbReference type="Proteomes" id="UP000270616">
    <property type="component" value="Unassembled WGS sequence"/>
</dbReference>
<dbReference type="InterPro" id="IPR005182">
    <property type="entry name" value="YdbS-like_PH"/>
</dbReference>
<sequence length="204" mass="22309">MKKKLHLEPGEHVVVSTLAHPSKLLRPAIVLIVAVFLHGLLQRMLEVRWRPMNQPWTSIHTVLEMALSVLLVLVVLFAVLRPVVRWARTRFVLTDRRLMLLGGAAPRDGVRIPLAWLHHVDTVPARWPLGLAGIGTLSVDFGQAGVLRLTHSPRVAEFGQLIESKATAHRQPSYPNPYGQGAYGYAGGYGVTGPVGGGPMGGHR</sequence>
<keyword evidence="1" id="KW-1133">Transmembrane helix</keyword>
<evidence type="ECO:0000256" key="1">
    <source>
        <dbReference type="SAM" id="Phobius"/>
    </source>
</evidence>